<name>A0A4Y6EJN9_9CAUD</name>
<gene>
    <name evidence="1" type="primary">10</name>
    <name evidence="1" type="ORF">SEA_CHELMS_10</name>
</gene>
<protein>
    <submittedName>
        <fullName evidence="1">Terminase</fullName>
    </submittedName>
</protein>
<organism evidence="1 2">
    <name type="scientific">Gordonia phage Chelms</name>
    <dbReference type="NCBI Taxonomy" id="2588132"/>
    <lineage>
        <taxon>Viruses</taxon>
        <taxon>Duplodnaviria</taxon>
        <taxon>Heunggongvirae</taxon>
        <taxon>Uroviricota</taxon>
        <taxon>Caudoviricetes</taxon>
        <taxon>Montyvirus</taxon>
        <taxon>Montyvirus chelms</taxon>
    </lineage>
</organism>
<evidence type="ECO:0000313" key="1">
    <source>
        <dbReference type="EMBL" id="QDF18225.1"/>
    </source>
</evidence>
<dbReference type="Proteomes" id="UP000315166">
    <property type="component" value="Segment"/>
</dbReference>
<dbReference type="InterPro" id="IPR027417">
    <property type="entry name" value="P-loop_NTPase"/>
</dbReference>
<dbReference type="KEGG" id="vg:55616391"/>
<dbReference type="GeneID" id="55616391"/>
<dbReference type="EMBL" id="MK801733">
    <property type="protein sequence ID" value="QDF18225.1"/>
    <property type="molecule type" value="Genomic_DNA"/>
</dbReference>
<proteinExistence type="predicted"/>
<sequence length="658" mass="75241">MANPVFEEAMWLKDNPEFRLRPANIREFCGPGYLKERNVRPGIMEALLETFGEEVNSYAISNKRRALLTGAIGIGKSTYAAIALSYMVHWIKCLNNPKEFYNLSDDSVIGFMMMSTTEKLAQEVIFQKVKKRIQNSAWFEQYAPLAEENKRLQKQMRFEGDIWIVPGSSLETAFEGYDILGGIVDEGDSHNVTDQKDYAEAGYNTIESRIESRFTDFQTGQHRGLMICIGQAKRKGGFMLRHYDEFSKDPDSVAVRMTIWESFGWHNYTKDKKDIERGKETAERDSFYYDIQKREMYSKEAAQLIMNKNLIEVPVQYRKSFERDPVKALRDLAGIPPEVDDPFISRPDFILENQNLWHERYPDYTTPVGTESRLDRIVLPDWFLPGNLGGPYRRVIHIDTAYSPDGDALGLAMAHVPEKVDQYGEERPVIVFDLLLRIKATPAVEINFGELRKFIYMLRDDYGFDIDMVTIDGFNSFDFIQQLRKNKIKSDYLSVDKTKAPYEDVREVINDKRCEMPMYMVHYKLGDTEVVNIAYKELSEVQDTGKKIDHPKDGSKDVADSITGCVHNLVSNTKYIREARTVERKGASAGAKAQVVSSGEDFFGTSPANDPMKRSLEQNSPISFEEFTRAQDGLVGGALNLDILLNGNGPPGFEDRMW</sequence>
<evidence type="ECO:0000313" key="2">
    <source>
        <dbReference type="Proteomes" id="UP000315166"/>
    </source>
</evidence>
<accession>A0A4Y6EJN9</accession>
<keyword evidence="2" id="KW-1185">Reference proteome</keyword>
<reference evidence="1 2" key="1">
    <citation type="submission" date="2019-04" db="EMBL/GenBank/DDBJ databases">
        <authorList>
            <person name="Ahlbrecht B.C."/>
            <person name="Almail A."/>
            <person name="Blakestad S.M."/>
            <person name="Calhoun C.D."/>
            <person name="Chesley E."/>
            <person name="Craven C.R."/>
            <person name="Hoagland S.Z."/>
            <person name="Jost S.L."/>
            <person name="Manz Z.R."/>
            <person name="Pena P.B."/>
            <person name="Pfenning K.J."/>
            <person name="Postl L.C."/>
            <person name="Ramsey E.P."/>
            <person name="Roberts C.A."/>
            <person name="Sevcik K.M."/>
            <person name="Whitman F.C."/>
            <person name="Chia C.P."/>
            <person name="McKinney A.L."/>
            <person name="Tolsma S."/>
            <person name="Ward R.E."/>
            <person name="Garlena R.A."/>
            <person name="Russell D.A."/>
            <person name="Pope W.H."/>
            <person name="Jacobs-Sera D."/>
            <person name="Hatfull G.F."/>
        </authorList>
    </citation>
    <scope>NUCLEOTIDE SEQUENCE [LARGE SCALE GENOMIC DNA]</scope>
</reference>
<dbReference type="RefSeq" id="YP_009846026.1">
    <property type="nucleotide sequence ID" value="NC_048768.1"/>
</dbReference>
<dbReference type="Gene3D" id="3.40.50.300">
    <property type="entry name" value="P-loop containing nucleotide triphosphate hydrolases"/>
    <property type="match status" value="1"/>
</dbReference>